<name>A0AC35EZ75_9BILA</name>
<reference evidence="2" key="1">
    <citation type="submission" date="2022-11" db="UniProtKB">
        <authorList>
            <consortium name="WormBaseParasite"/>
        </authorList>
    </citation>
    <scope>IDENTIFICATION</scope>
</reference>
<accession>A0AC35EZ75</accession>
<dbReference type="WBParaSite" id="PS1159_v2.g12152.t1">
    <property type="protein sequence ID" value="PS1159_v2.g12152.t1"/>
    <property type="gene ID" value="PS1159_v2.g12152"/>
</dbReference>
<dbReference type="Proteomes" id="UP000887580">
    <property type="component" value="Unplaced"/>
</dbReference>
<sequence>MDFTVVIGIIFMLISFIGIIGNIIVLFVIAINKQLHDNTNILIANLALADFLFLTLCPPISAYAYIYGWQFSATLCYITVSLQYVTCYVSIWTLAILAYDRYLSISSPTVAKSLRRRCNVLYACACSWILPFLINLPQMRNVGVLEFEYDGKYGMVCVDSLTIATESSTVASARIFYWGFNVFAYLLPLSLCIIFYLLLVKKIWKQKNVTSKTSQKMKRHATRMVFAVILTFGICWFPQNLRFFLRGYNYPGMSFWEHNTEILVLMQSMAQILAYSNSCINPILYGILSERFRTGLAIAVDKILCLNEKDSRHKRHAFTHSAFSRSVAPPHSSSPSITKLCTPVEDLPKKSSSKSNLIIPSISEKATTVYIDSRTSDSEETQVML</sequence>
<proteinExistence type="predicted"/>
<evidence type="ECO:0000313" key="2">
    <source>
        <dbReference type="WBParaSite" id="PS1159_v2.g12152.t1"/>
    </source>
</evidence>
<evidence type="ECO:0000313" key="1">
    <source>
        <dbReference type="Proteomes" id="UP000887580"/>
    </source>
</evidence>
<organism evidence="1 2">
    <name type="scientific">Panagrolaimus sp. PS1159</name>
    <dbReference type="NCBI Taxonomy" id="55785"/>
    <lineage>
        <taxon>Eukaryota</taxon>
        <taxon>Metazoa</taxon>
        <taxon>Ecdysozoa</taxon>
        <taxon>Nematoda</taxon>
        <taxon>Chromadorea</taxon>
        <taxon>Rhabditida</taxon>
        <taxon>Tylenchina</taxon>
        <taxon>Panagrolaimomorpha</taxon>
        <taxon>Panagrolaimoidea</taxon>
        <taxon>Panagrolaimidae</taxon>
        <taxon>Panagrolaimus</taxon>
    </lineage>
</organism>
<protein>
    <submittedName>
        <fullName evidence="2">G-protein coupled receptors family 1 profile domain-containing protein</fullName>
    </submittedName>
</protein>